<evidence type="ECO:0000313" key="1">
    <source>
        <dbReference type="EMBL" id="KAI3680787.1"/>
    </source>
</evidence>
<keyword evidence="2" id="KW-1185">Reference proteome</keyword>
<comment type="caution">
    <text evidence="1">The sequence shown here is derived from an EMBL/GenBank/DDBJ whole genome shotgun (WGS) entry which is preliminary data.</text>
</comment>
<dbReference type="Proteomes" id="UP001055879">
    <property type="component" value="Linkage Group LG13"/>
</dbReference>
<proteinExistence type="predicted"/>
<reference evidence="1 2" key="2">
    <citation type="journal article" date="2022" name="Mol. Ecol. Resour.">
        <title>The genomes of chicory, endive, great burdock and yacon provide insights into Asteraceae paleo-polyploidization history and plant inulin production.</title>
        <authorList>
            <person name="Fan W."/>
            <person name="Wang S."/>
            <person name="Wang H."/>
            <person name="Wang A."/>
            <person name="Jiang F."/>
            <person name="Liu H."/>
            <person name="Zhao H."/>
            <person name="Xu D."/>
            <person name="Zhang Y."/>
        </authorList>
    </citation>
    <scope>NUCLEOTIDE SEQUENCE [LARGE SCALE GENOMIC DNA]</scope>
    <source>
        <strain evidence="2">cv. Niubang</strain>
    </source>
</reference>
<protein>
    <submittedName>
        <fullName evidence="1">Uncharacterized protein</fullName>
    </submittedName>
</protein>
<sequence>MWLLATIYVQLLVEDLMFVQQHFSSLLVIYSEVFVKQSYDTYGLISCCIYNRPVRETRILLPYPVSYLIFQRRKRSLQQFGSRVYAEQVLVVTRRFF</sequence>
<reference evidence="2" key="1">
    <citation type="journal article" date="2022" name="Mol. Ecol. Resour.">
        <title>The genomes of chicory, endive, great burdock and yacon provide insights into Asteraceae palaeo-polyploidization history and plant inulin production.</title>
        <authorList>
            <person name="Fan W."/>
            <person name="Wang S."/>
            <person name="Wang H."/>
            <person name="Wang A."/>
            <person name="Jiang F."/>
            <person name="Liu H."/>
            <person name="Zhao H."/>
            <person name="Xu D."/>
            <person name="Zhang Y."/>
        </authorList>
    </citation>
    <scope>NUCLEOTIDE SEQUENCE [LARGE SCALE GENOMIC DNA]</scope>
    <source>
        <strain evidence="2">cv. Niubang</strain>
    </source>
</reference>
<organism evidence="1 2">
    <name type="scientific">Arctium lappa</name>
    <name type="common">Greater burdock</name>
    <name type="synonym">Lappa major</name>
    <dbReference type="NCBI Taxonomy" id="4217"/>
    <lineage>
        <taxon>Eukaryota</taxon>
        <taxon>Viridiplantae</taxon>
        <taxon>Streptophyta</taxon>
        <taxon>Embryophyta</taxon>
        <taxon>Tracheophyta</taxon>
        <taxon>Spermatophyta</taxon>
        <taxon>Magnoliopsida</taxon>
        <taxon>eudicotyledons</taxon>
        <taxon>Gunneridae</taxon>
        <taxon>Pentapetalae</taxon>
        <taxon>asterids</taxon>
        <taxon>campanulids</taxon>
        <taxon>Asterales</taxon>
        <taxon>Asteraceae</taxon>
        <taxon>Carduoideae</taxon>
        <taxon>Cardueae</taxon>
        <taxon>Arctiinae</taxon>
        <taxon>Arctium</taxon>
    </lineage>
</organism>
<evidence type="ECO:0000313" key="2">
    <source>
        <dbReference type="Proteomes" id="UP001055879"/>
    </source>
</evidence>
<name>A0ACB8Y613_ARCLA</name>
<gene>
    <name evidence="1" type="ORF">L6452_35563</name>
</gene>
<dbReference type="EMBL" id="CM042059">
    <property type="protein sequence ID" value="KAI3680787.1"/>
    <property type="molecule type" value="Genomic_DNA"/>
</dbReference>
<accession>A0ACB8Y613</accession>